<dbReference type="EMBL" id="LBQH01000012">
    <property type="protein sequence ID" value="KKP77746.1"/>
    <property type="molecule type" value="Genomic_DNA"/>
</dbReference>
<dbReference type="Proteomes" id="UP000034816">
    <property type="component" value="Unassembled WGS sequence"/>
</dbReference>
<organism evidence="2 3">
    <name type="scientific">candidate division WS6 bacterium GW2011_GWF1_35_23</name>
    <dbReference type="NCBI Taxonomy" id="1619097"/>
    <lineage>
        <taxon>Bacteria</taxon>
        <taxon>Candidatus Dojkabacteria</taxon>
    </lineage>
</organism>
<protein>
    <submittedName>
        <fullName evidence="2">tRNA-specific 2-thiouridylase MnmA</fullName>
    </submittedName>
</protein>
<dbReference type="Pfam" id="PF20258">
    <property type="entry name" value="tRNA_Me_trans_C"/>
    <property type="match status" value="1"/>
</dbReference>
<proteinExistence type="predicted"/>
<name>A0A0G0CNG5_9BACT</name>
<accession>A0A0G0CNG5</accession>
<evidence type="ECO:0000313" key="2">
    <source>
        <dbReference type="EMBL" id="KKP77746.1"/>
    </source>
</evidence>
<evidence type="ECO:0000313" key="3">
    <source>
        <dbReference type="Proteomes" id="UP000034816"/>
    </source>
</evidence>
<sequence>MQRKRGQLYTTKVIHNKGNSVSVRFLRPQRAITPGQAVVFYKGDYVLGGGTIE</sequence>
<dbReference type="InterPro" id="IPR046885">
    <property type="entry name" value="MnmA-like_C"/>
</dbReference>
<evidence type="ECO:0000259" key="1">
    <source>
        <dbReference type="Pfam" id="PF20258"/>
    </source>
</evidence>
<gene>
    <name evidence="2" type="ORF">UR73_C0012G0005</name>
</gene>
<dbReference type="PATRIC" id="fig|1619097.3.peg.152"/>
<feature type="domain" description="tRNA-specific 2-thiouridylase MnmA-like C-terminal" evidence="1">
    <location>
        <begin position="3"/>
        <end position="52"/>
    </location>
</feature>
<dbReference type="AlphaFoldDB" id="A0A0G0CNG5"/>
<dbReference type="Gene3D" id="2.40.30.10">
    <property type="entry name" value="Translation factors"/>
    <property type="match status" value="1"/>
</dbReference>
<reference evidence="2 3" key="1">
    <citation type="journal article" date="2015" name="Nature">
        <title>rRNA introns, odd ribosomes, and small enigmatic genomes across a large radiation of phyla.</title>
        <authorList>
            <person name="Brown C.T."/>
            <person name="Hug L.A."/>
            <person name="Thomas B.C."/>
            <person name="Sharon I."/>
            <person name="Castelle C.J."/>
            <person name="Singh A."/>
            <person name="Wilkins M.J."/>
            <person name="Williams K.H."/>
            <person name="Banfield J.F."/>
        </authorList>
    </citation>
    <scope>NUCLEOTIDE SEQUENCE [LARGE SCALE GENOMIC DNA]</scope>
</reference>
<comment type="caution">
    <text evidence="2">The sequence shown here is derived from an EMBL/GenBank/DDBJ whole genome shotgun (WGS) entry which is preliminary data.</text>
</comment>